<organism evidence="5 6">
    <name type="scientific">Cannabis sativa</name>
    <name type="common">Hemp</name>
    <name type="synonym">Marijuana</name>
    <dbReference type="NCBI Taxonomy" id="3483"/>
    <lineage>
        <taxon>Eukaryota</taxon>
        <taxon>Viridiplantae</taxon>
        <taxon>Streptophyta</taxon>
        <taxon>Embryophyta</taxon>
        <taxon>Tracheophyta</taxon>
        <taxon>Spermatophyta</taxon>
        <taxon>Magnoliopsida</taxon>
        <taxon>eudicotyledons</taxon>
        <taxon>Gunneridae</taxon>
        <taxon>Pentapetalae</taxon>
        <taxon>rosids</taxon>
        <taxon>fabids</taxon>
        <taxon>Rosales</taxon>
        <taxon>Cannabaceae</taxon>
        <taxon>Cannabis</taxon>
    </lineage>
</organism>
<evidence type="ECO:0000256" key="2">
    <source>
        <dbReference type="ARBA" id="ARBA00022723"/>
    </source>
</evidence>
<dbReference type="Proteomes" id="UP000583929">
    <property type="component" value="Unassembled WGS sequence"/>
</dbReference>
<comment type="caution">
    <text evidence="5">The sequence shown here is derived from an EMBL/GenBank/DDBJ whole genome shotgun (WGS) entry which is preliminary data.</text>
</comment>
<reference evidence="5 6" key="1">
    <citation type="journal article" date="2020" name="bioRxiv">
        <title>Sequence and annotation of 42 cannabis genomes reveals extensive copy number variation in cannabinoid synthesis and pathogen resistance genes.</title>
        <authorList>
            <person name="Mckernan K.J."/>
            <person name="Helbert Y."/>
            <person name="Kane L.T."/>
            <person name="Ebling H."/>
            <person name="Zhang L."/>
            <person name="Liu B."/>
            <person name="Eaton Z."/>
            <person name="Mclaughlin S."/>
            <person name="Kingan S."/>
            <person name="Baybayan P."/>
            <person name="Concepcion G."/>
            <person name="Jordan M."/>
            <person name="Riva A."/>
            <person name="Barbazuk W."/>
            <person name="Harkins T."/>
        </authorList>
    </citation>
    <scope>NUCLEOTIDE SEQUENCE [LARGE SCALE GENOMIC DNA]</scope>
    <source>
        <strain evidence="6">cv. Jamaican Lion 4</strain>
        <tissue evidence="5">Leaf</tissue>
    </source>
</reference>
<name>A0A7J6DQE2_CANSA</name>
<sequence>MKETQAMINFAAKQNITSHIELIPIHYVNTAMERLLKSFFSFFDFSIQNLNRDRRRKKVLAPMISARLEY</sequence>
<evidence type="ECO:0000313" key="6">
    <source>
        <dbReference type="Proteomes" id="UP000583929"/>
    </source>
</evidence>
<evidence type="ECO:0000256" key="4">
    <source>
        <dbReference type="ARBA" id="ARBA00023002"/>
    </source>
</evidence>
<dbReference type="GO" id="GO:0016616">
    <property type="term" value="F:oxidoreductase activity, acting on the CH-OH group of donors, NAD or NADP as acceptor"/>
    <property type="evidence" value="ECO:0007669"/>
    <property type="project" value="InterPro"/>
</dbReference>
<keyword evidence="2" id="KW-0479">Metal-binding</keyword>
<evidence type="ECO:0000313" key="5">
    <source>
        <dbReference type="EMBL" id="KAF4348327.1"/>
    </source>
</evidence>
<dbReference type="InterPro" id="IPR047109">
    <property type="entry name" value="CAD-like"/>
</dbReference>
<evidence type="ECO:0000256" key="1">
    <source>
        <dbReference type="ARBA" id="ARBA00008072"/>
    </source>
</evidence>
<evidence type="ECO:0000256" key="3">
    <source>
        <dbReference type="ARBA" id="ARBA00022833"/>
    </source>
</evidence>
<accession>A0A7J6DQE2</accession>
<dbReference type="GO" id="GO:0046872">
    <property type="term" value="F:metal ion binding"/>
    <property type="evidence" value="ECO:0007669"/>
    <property type="project" value="UniProtKB-KW"/>
</dbReference>
<dbReference type="AlphaFoldDB" id="A0A7J6DQE2"/>
<keyword evidence="4" id="KW-0560">Oxidoreductase</keyword>
<proteinExistence type="inferred from homology"/>
<gene>
    <name evidence="5" type="ORF">G4B88_019540</name>
</gene>
<comment type="similarity">
    <text evidence="1">Belongs to the zinc-containing alcohol dehydrogenase family.</text>
</comment>
<keyword evidence="6" id="KW-1185">Reference proteome</keyword>
<protein>
    <submittedName>
        <fullName evidence="5">Uncharacterized protein</fullName>
    </submittedName>
</protein>
<keyword evidence="3" id="KW-0862">Zinc</keyword>
<dbReference type="EMBL" id="JAATIQ010000699">
    <property type="protein sequence ID" value="KAF4348327.1"/>
    <property type="molecule type" value="Genomic_DNA"/>
</dbReference>
<dbReference type="Gene3D" id="3.40.50.720">
    <property type="entry name" value="NAD(P)-binding Rossmann-like Domain"/>
    <property type="match status" value="1"/>
</dbReference>
<dbReference type="Gene3D" id="3.90.180.10">
    <property type="entry name" value="Medium-chain alcohol dehydrogenases, catalytic domain"/>
    <property type="match status" value="1"/>
</dbReference>
<dbReference type="PANTHER" id="PTHR42683">
    <property type="entry name" value="ALDEHYDE REDUCTASE"/>
    <property type="match status" value="1"/>
</dbReference>